<evidence type="ECO:0000313" key="2">
    <source>
        <dbReference type="WBParaSite" id="nRc.2.0.1.t39872-RA"/>
    </source>
</evidence>
<dbReference type="AlphaFoldDB" id="A0A915KM02"/>
<proteinExistence type="predicted"/>
<dbReference type="Proteomes" id="UP000887565">
    <property type="component" value="Unplaced"/>
</dbReference>
<dbReference type="WBParaSite" id="nRc.2.0.1.t39872-RA">
    <property type="protein sequence ID" value="nRc.2.0.1.t39872-RA"/>
    <property type="gene ID" value="nRc.2.0.1.g39872"/>
</dbReference>
<accession>A0A915KM02</accession>
<sequence length="101" mass="11428">MMKKMMKMKRKIGTDEEKNRQTSLFRILVAACRASLFKRKCTVGTAWCHRGLIKGLFPATIYSCPNGQKKKMKCGEKQVCVELIPNKAVCQAKPSSTTVRM</sequence>
<organism evidence="1 2">
    <name type="scientific">Romanomermis culicivorax</name>
    <name type="common">Nematode worm</name>
    <dbReference type="NCBI Taxonomy" id="13658"/>
    <lineage>
        <taxon>Eukaryota</taxon>
        <taxon>Metazoa</taxon>
        <taxon>Ecdysozoa</taxon>
        <taxon>Nematoda</taxon>
        <taxon>Enoplea</taxon>
        <taxon>Dorylaimia</taxon>
        <taxon>Mermithida</taxon>
        <taxon>Mermithoidea</taxon>
        <taxon>Mermithidae</taxon>
        <taxon>Romanomermis</taxon>
    </lineage>
</organism>
<keyword evidence="1" id="KW-1185">Reference proteome</keyword>
<protein>
    <submittedName>
        <fullName evidence="2">Uncharacterized protein</fullName>
    </submittedName>
</protein>
<reference evidence="2" key="1">
    <citation type="submission" date="2022-11" db="UniProtKB">
        <authorList>
            <consortium name="WormBaseParasite"/>
        </authorList>
    </citation>
    <scope>IDENTIFICATION</scope>
</reference>
<evidence type="ECO:0000313" key="1">
    <source>
        <dbReference type="Proteomes" id="UP000887565"/>
    </source>
</evidence>
<name>A0A915KM02_ROMCU</name>